<dbReference type="InterPro" id="IPR004000">
    <property type="entry name" value="Actin"/>
</dbReference>
<dbReference type="OrthoDB" id="337660at2759"/>
<comment type="similarity">
    <text evidence="1">Belongs to the actin family.</text>
</comment>
<dbReference type="Gene3D" id="3.30.420.40">
    <property type="match status" value="2"/>
</dbReference>
<dbReference type="AlphaFoldDB" id="A0A9P4IBU2"/>
<dbReference type="EMBL" id="ML978131">
    <property type="protein sequence ID" value="KAF2095687.1"/>
    <property type="molecule type" value="Genomic_DNA"/>
</dbReference>
<organism evidence="3 4">
    <name type="scientific">Rhizodiscina lignyota</name>
    <dbReference type="NCBI Taxonomy" id="1504668"/>
    <lineage>
        <taxon>Eukaryota</taxon>
        <taxon>Fungi</taxon>
        <taxon>Dikarya</taxon>
        <taxon>Ascomycota</taxon>
        <taxon>Pezizomycotina</taxon>
        <taxon>Dothideomycetes</taxon>
        <taxon>Pleosporomycetidae</taxon>
        <taxon>Aulographales</taxon>
        <taxon>Rhizodiscinaceae</taxon>
        <taxon>Rhizodiscina</taxon>
    </lineage>
</organism>
<reference evidence="3" key="1">
    <citation type="journal article" date="2020" name="Stud. Mycol.">
        <title>101 Dothideomycetes genomes: a test case for predicting lifestyles and emergence of pathogens.</title>
        <authorList>
            <person name="Haridas S."/>
            <person name="Albert R."/>
            <person name="Binder M."/>
            <person name="Bloem J."/>
            <person name="Labutti K."/>
            <person name="Salamov A."/>
            <person name="Andreopoulos B."/>
            <person name="Baker S."/>
            <person name="Barry K."/>
            <person name="Bills G."/>
            <person name="Bluhm B."/>
            <person name="Cannon C."/>
            <person name="Castanera R."/>
            <person name="Culley D."/>
            <person name="Daum C."/>
            <person name="Ezra D."/>
            <person name="Gonzalez J."/>
            <person name="Henrissat B."/>
            <person name="Kuo A."/>
            <person name="Liang C."/>
            <person name="Lipzen A."/>
            <person name="Lutzoni F."/>
            <person name="Magnuson J."/>
            <person name="Mondo S."/>
            <person name="Nolan M."/>
            <person name="Ohm R."/>
            <person name="Pangilinan J."/>
            <person name="Park H.-J."/>
            <person name="Ramirez L."/>
            <person name="Alfaro M."/>
            <person name="Sun H."/>
            <person name="Tritt A."/>
            <person name="Yoshinaga Y."/>
            <person name="Zwiers L.-H."/>
            <person name="Turgeon B."/>
            <person name="Goodwin S."/>
            <person name="Spatafora J."/>
            <person name="Crous P."/>
            <person name="Grigoriev I."/>
        </authorList>
    </citation>
    <scope>NUCLEOTIDE SEQUENCE</scope>
    <source>
        <strain evidence="3">CBS 133067</strain>
    </source>
</reference>
<feature type="region of interest" description="Disordered" evidence="2">
    <location>
        <begin position="514"/>
        <end position="546"/>
    </location>
</feature>
<feature type="compositionally biased region" description="Acidic residues" evidence="2">
    <location>
        <begin position="429"/>
        <end position="439"/>
    </location>
</feature>
<dbReference type="SUPFAM" id="SSF53067">
    <property type="entry name" value="Actin-like ATPase domain"/>
    <property type="match status" value="2"/>
</dbReference>
<dbReference type="Gene3D" id="3.90.640.10">
    <property type="entry name" value="Actin, Chain A, domain 4"/>
    <property type="match status" value="1"/>
</dbReference>
<dbReference type="SMART" id="SM00268">
    <property type="entry name" value="ACTIN"/>
    <property type="match status" value="1"/>
</dbReference>
<feature type="region of interest" description="Disordered" evidence="2">
    <location>
        <begin position="399"/>
        <end position="441"/>
    </location>
</feature>
<dbReference type="InterPro" id="IPR043129">
    <property type="entry name" value="ATPase_NBD"/>
</dbReference>
<protein>
    <submittedName>
        <fullName evidence="3">Actin-like ATPase domain-containing protein</fullName>
    </submittedName>
</protein>
<evidence type="ECO:0000256" key="2">
    <source>
        <dbReference type="SAM" id="MobiDB-lite"/>
    </source>
</evidence>
<name>A0A9P4IBU2_9PEZI</name>
<comment type="caution">
    <text evidence="3">The sequence shown here is derived from an EMBL/GenBank/DDBJ whole genome shotgun (WGS) entry which is preliminary data.</text>
</comment>
<evidence type="ECO:0000313" key="3">
    <source>
        <dbReference type="EMBL" id="KAF2095687.1"/>
    </source>
</evidence>
<dbReference type="Proteomes" id="UP000799772">
    <property type="component" value="Unassembled WGS sequence"/>
</dbReference>
<dbReference type="PANTHER" id="PTHR11937">
    <property type="entry name" value="ACTIN"/>
    <property type="match status" value="1"/>
</dbReference>
<proteinExistence type="inferred from homology"/>
<evidence type="ECO:0000313" key="4">
    <source>
        <dbReference type="Proteomes" id="UP000799772"/>
    </source>
</evidence>
<evidence type="ECO:0000256" key="1">
    <source>
        <dbReference type="RuleBase" id="RU000487"/>
    </source>
</evidence>
<keyword evidence="4" id="KW-1185">Reference proteome</keyword>
<accession>A0A9P4IBU2</accession>
<gene>
    <name evidence="3" type="ORF">NA57DRAFT_79400</name>
</gene>
<sequence>MATAASSTPDYFTRKVSTGRIRPTLSGIQNASSPHTPFNRSLSSFYNSPSSGFRNDDENNVVIELGSRFMRIGMAGEALPRCIMSFGPDDHHRVGDYRQWMPGYNTRRKRKRGEEWGQDHELWRNDVRELDLGLVEDKLERAARKADGEVLMLDDRKKRLTVILASVIARPLLSVTLSTLFNIFQAPSITILPSPIACAASSGLRSALVLDIGWAESTATAIYEYREICQRRSVRAARTISEAMAELLDEECTAQAKGPIEVSFEEAEEVLTRLAWCKGNGDDRREDESQDAPQTILLPLPPSEPSTTLEINFSRFSEPAETAFFGENGDISSYDAHDLSLSRLLYNALLALPVDVRKVCMARIVITGGVSNIPGIKARVIEELKLLVKCRGWDPIRNYGKATKRANSNPRERNDNTAVRLESNVTESSDTDDGTAEESNELHQPAVAAAFVPQEQDPILERLAERAAKQAPPTVEGRIRAVETLGAWAGGSLMAALRIKGVVEVERESFLQHGLAGASKEKEVSSKAAQRQSLGPGARSAGAERASWTLGIWA</sequence>
<dbReference type="Pfam" id="PF00022">
    <property type="entry name" value="Actin"/>
    <property type="match status" value="2"/>
</dbReference>